<feature type="region of interest" description="Disordered" evidence="1">
    <location>
        <begin position="37"/>
        <end position="62"/>
    </location>
</feature>
<reference evidence="2" key="1">
    <citation type="submission" date="2022-05" db="EMBL/GenBank/DDBJ databases">
        <title>Description of a novel species of Leclercia; Leclercia tamurae and the Proposal for a Novel Genus Silvania gen. nov. Containing Two Novel Species Silvania hatchlandensis sp. nov. and Silvania confinis sp. nov. Isolated from the Rhizosphere of Oak.</title>
        <authorList>
            <person name="Maddock D.W."/>
            <person name="Brady C.L."/>
            <person name="Denman S."/>
            <person name="Arnold D."/>
        </authorList>
    </citation>
    <scope>NUCLEOTIDE SEQUENCE</scope>
    <source>
        <strain evidence="2">H4N4</strain>
    </source>
</reference>
<sequence length="94" mass="10549">MASFTVRVEMQNADWDDYESLHKKMAAKQYHRQIEATSGTNYQLPDAEYTHSSTTKDENEVANEVKSIADSVKKSSRVLVTKSAGRAIRGLKVV</sequence>
<keyword evidence="3" id="KW-1185">Reference proteome</keyword>
<name>A0A9J6QKR8_9ENTR</name>
<dbReference type="EMBL" id="JAMGZJ010000077">
    <property type="protein sequence ID" value="MCU6669934.1"/>
    <property type="molecule type" value="Genomic_DNA"/>
</dbReference>
<evidence type="ECO:0000256" key="1">
    <source>
        <dbReference type="SAM" id="MobiDB-lite"/>
    </source>
</evidence>
<evidence type="ECO:0000313" key="3">
    <source>
        <dbReference type="Proteomes" id="UP001061282"/>
    </source>
</evidence>
<proteinExistence type="predicted"/>
<evidence type="ECO:0000313" key="2">
    <source>
        <dbReference type="EMBL" id="MCU6669934.1"/>
    </source>
</evidence>
<gene>
    <name evidence="2" type="ORF">M8013_14400</name>
</gene>
<dbReference type="RefSeq" id="WP_271268487.1">
    <property type="nucleotide sequence ID" value="NZ_JAMGZJ010000077.1"/>
</dbReference>
<organism evidence="2 3">
    <name type="scientific">Silvania confinis</name>
    <dbReference type="NCBI Taxonomy" id="2926470"/>
    <lineage>
        <taxon>Bacteria</taxon>
        <taxon>Pseudomonadati</taxon>
        <taxon>Pseudomonadota</taxon>
        <taxon>Gammaproteobacteria</taxon>
        <taxon>Enterobacterales</taxon>
        <taxon>Enterobacteriaceae</taxon>
        <taxon>Silvania</taxon>
    </lineage>
</organism>
<protein>
    <submittedName>
        <fullName evidence="2">DUF2622 domain-containing protein</fullName>
    </submittedName>
</protein>
<dbReference type="Proteomes" id="UP001061282">
    <property type="component" value="Unassembled WGS sequence"/>
</dbReference>
<dbReference type="AlphaFoldDB" id="A0A9J6QKR8"/>
<accession>A0A9J6QKR8</accession>
<comment type="caution">
    <text evidence="2">The sequence shown here is derived from an EMBL/GenBank/DDBJ whole genome shotgun (WGS) entry which is preliminary data.</text>
</comment>